<feature type="region of interest" description="Disordered" evidence="1">
    <location>
        <begin position="46"/>
        <end position="89"/>
    </location>
</feature>
<evidence type="ECO:0000313" key="2">
    <source>
        <dbReference type="EMBL" id="NGO71189.1"/>
    </source>
</evidence>
<name>A0A6G4X0W1_9ACTN</name>
<organism evidence="2 3">
    <name type="scientific">Streptomyces boncukensis</name>
    <dbReference type="NCBI Taxonomy" id="2711219"/>
    <lineage>
        <taxon>Bacteria</taxon>
        <taxon>Bacillati</taxon>
        <taxon>Actinomycetota</taxon>
        <taxon>Actinomycetes</taxon>
        <taxon>Kitasatosporales</taxon>
        <taxon>Streptomycetaceae</taxon>
        <taxon>Streptomyces</taxon>
    </lineage>
</organism>
<dbReference type="AlphaFoldDB" id="A0A6G4X0W1"/>
<dbReference type="EMBL" id="JAAKZZ010000272">
    <property type="protein sequence ID" value="NGO71189.1"/>
    <property type="molecule type" value="Genomic_DNA"/>
</dbReference>
<accession>A0A6G4X0W1</accession>
<comment type="caution">
    <text evidence="2">The sequence shown here is derived from an EMBL/GenBank/DDBJ whole genome shotgun (WGS) entry which is preliminary data.</text>
</comment>
<dbReference type="Proteomes" id="UP000477722">
    <property type="component" value="Unassembled WGS sequence"/>
</dbReference>
<proteinExistence type="predicted"/>
<evidence type="ECO:0000256" key="1">
    <source>
        <dbReference type="SAM" id="MobiDB-lite"/>
    </source>
</evidence>
<feature type="region of interest" description="Disordered" evidence="1">
    <location>
        <begin position="1"/>
        <end position="20"/>
    </location>
</feature>
<keyword evidence="3" id="KW-1185">Reference proteome</keyword>
<protein>
    <submittedName>
        <fullName evidence="2">Uncharacterized protein</fullName>
    </submittedName>
</protein>
<dbReference type="RefSeq" id="WP_165300829.1">
    <property type="nucleotide sequence ID" value="NZ_JAAKZZ010000272.1"/>
</dbReference>
<sequence>MSTSQDPRPHHQQGHVPASCPCLRSDAEAVCPRLRAPDAVVRPYAEAPASGRAVPGPLFENEVPGSGPVARLRDTDASPCAPDCGGSRE</sequence>
<reference evidence="2 3" key="1">
    <citation type="submission" date="2020-02" db="EMBL/GenBank/DDBJ databases">
        <title>Whole-genome analyses of novel actinobacteria.</title>
        <authorList>
            <person name="Sahin N."/>
            <person name="Tatar D."/>
        </authorList>
    </citation>
    <scope>NUCLEOTIDE SEQUENCE [LARGE SCALE GENOMIC DNA]</scope>
    <source>
        <strain evidence="2 3">SB3404</strain>
    </source>
</reference>
<gene>
    <name evidence="2" type="ORF">G5C65_23070</name>
</gene>
<evidence type="ECO:0000313" key="3">
    <source>
        <dbReference type="Proteomes" id="UP000477722"/>
    </source>
</evidence>